<dbReference type="PROSITE" id="PS50871">
    <property type="entry name" value="C1Q"/>
    <property type="match status" value="1"/>
</dbReference>
<evidence type="ECO:0000256" key="3">
    <source>
        <dbReference type="ARBA" id="ARBA00022729"/>
    </source>
</evidence>
<feature type="signal peptide" evidence="5">
    <location>
        <begin position="1"/>
        <end position="18"/>
    </location>
</feature>
<protein>
    <submittedName>
        <fullName evidence="7">Complement C1q-like protein 4</fullName>
    </submittedName>
</protein>
<keyword evidence="3 5" id="KW-0732">Signal</keyword>
<comment type="subcellular location">
    <subcellularLocation>
        <location evidence="1">Secreted</location>
    </subcellularLocation>
</comment>
<dbReference type="SUPFAM" id="SSF49842">
    <property type="entry name" value="TNF-like"/>
    <property type="match status" value="1"/>
</dbReference>
<feature type="coiled-coil region" evidence="4">
    <location>
        <begin position="36"/>
        <end position="96"/>
    </location>
</feature>
<sequence length="235" mass="26172">MKIFVSFTLWLLLGSVSANESTDCQQTFPQDIYAALREMTASLVQLKADMRLQTQEQVQQKTEVEKLKTELEKLNKQQLEQAAQQKTEVDKQKQQQIVQQVAFTASLVVAGETTLGPLASDTTLIYKHVTTNIGNAYNSNTGVFTAPVRGAYYFEWTFGAFGDNIHGSGGWLVKNSEYVFMAFEQQKDNFMTTSKGATLLLAVGDVVFVRLMANNLAYADGSHHNTFSGFLLFPI</sequence>
<dbReference type="InterPro" id="IPR001073">
    <property type="entry name" value="C1q_dom"/>
</dbReference>
<accession>A0A8D0AGH4</accession>
<dbReference type="PANTHER" id="PTHR22923:SF102">
    <property type="entry name" value="CEREBELLIN 13-RELATED"/>
    <property type="match status" value="1"/>
</dbReference>
<feature type="domain" description="C1q" evidence="6">
    <location>
        <begin position="96"/>
        <end position="235"/>
    </location>
</feature>
<name>A0A8D0AGH4_SANLU</name>
<dbReference type="GO" id="GO:0005576">
    <property type="term" value="C:extracellular region"/>
    <property type="evidence" value="ECO:0007669"/>
    <property type="project" value="UniProtKB-SubCell"/>
</dbReference>
<evidence type="ECO:0000313" key="8">
    <source>
        <dbReference type="Proteomes" id="UP000694568"/>
    </source>
</evidence>
<evidence type="ECO:0000259" key="6">
    <source>
        <dbReference type="PROSITE" id="PS50871"/>
    </source>
</evidence>
<feature type="chain" id="PRO_5034312426" evidence="5">
    <location>
        <begin position="19"/>
        <end position="235"/>
    </location>
</feature>
<evidence type="ECO:0000256" key="4">
    <source>
        <dbReference type="SAM" id="Coils"/>
    </source>
</evidence>
<evidence type="ECO:0000256" key="2">
    <source>
        <dbReference type="ARBA" id="ARBA00022525"/>
    </source>
</evidence>
<dbReference type="Pfam" id="PF00386">
    <property type="entry name" value="C1q"/>
    <property type="match status" value="1"/>
</dbReference>
<evidence type="ECO:0000256" key="5">
    <source>
        <dbReference type="SAM" id="SignalP"/>
    </source>
</evidence>
<dbReference type="Proteomes" id="UP000694568">
    <property type="component" value="Unplaced"/>
</dbReference>
<dbReference type="AlphaFoldDB" id="A0A8D0AGH4"/>
<dbReference type="InterPro" id="IPR008983">
    <property type="entry name" value="Tumour_necrosis_fac-like_dom"/>
</dbReference>
<dbReference type="Ensembl" id="ENSSLUT00000056865.1">
    <property type="protein sequence ID" value="ENSSLUP00000055253.1"/>
    <property type="gene ID" value="ENSSLUG00000023845.1"/>
</dbReference>
<organism evidence="7 8">
    <name type="scientific">Sander lucioperca</name>
    <name type="common">Pike-perch</name>
    <name type="synonym">Perca lucioperca</name>
    <dbReference type="NCBI Taxonomy" id="283035"/>
    <lineage>
        <taxon>Eukaryota</taxon>
        <taxon>Metazoa</taxon>
        <taxon>Chordata</taxon>
        <taxon>Craniata</taxon>
        <taxon>Vertebrata</taxon>
        <taxon>Euteleostomi</taxon>
        <taxon>Actinopterygii</taxon>
        <taxon>Neopterygii</taxon>
        <taxon>Teleostei</taxon>
        <taxon>Neoteleostei</taxon>
        <taxon>Acanthomorphata</taxon>
        <taxon>Eupercaria</taxon>
        <taxon>Perciformes</taxon>
        <taxon>Percoidei</taxon>
        <taxon>Percidae</taxon>
        <taxon>Luciopercinae</taxon>
        <taxon>Sander</taxon>
    </lineage>
</organism>
<dbReference type="PANTHER" id="PTHR22923">
    <property type="entry name" value="CEREBELLIN-RELATED"/>
    <property type="match status" value="1"/>
</dbReference>
<dbReference type="GeneTree" id="ENSGT00950000183116"/>
<evidence type="ECO:0000313" key="7">
    <source>
        <dbReference type="Ensembl" id="ENSSLUP00000055253.1"/>
    </source>
</evidence>
<dbReference type="InterPro" id="IPR050822">
    <property type="entry name" value="Cerebellin_Synaptic_Org"/>
</dbReference>
<dbReference type="Gene3D" id="2.60.120.40">
    <property type="match status" value="1"/>
</dbReference>
<dbReference type="SMART" id="SM00110">
    <property type="entry name" value="C1Q"/>
    <property type="match status" value="1"/>
</dbReference>
<keyword evidence="8" id="KW-1185">Reference proteome</keyword>
<evidence type="ECO:0000256" key="1">
    <source>
        <dbReference type="ARBA" id="ARBA00004613"/>
    </source>
</evidence>
<dbReference type="PRINTS" id="PR00007">
    <property type="entry name" value="COMPLEMNTC1Q"/>
</dbReference>
<keyword evidence="2" id="KW-0964">Secreted</keyword>
<reference evidence="7" key="2">
    <citation type="submission" date="2025-09" db="UniProtKB">
        <authorList>
            <consortium name="Ensembl"/>
        </authorList>
    </citation>
    <scope>IDENTIFICATION</scope>
</reference>
<reference evidence="7" key="1">
    <citation type="submission" date="2025-08" db="UniProtKB">
        <authorList>
            <consortium name="Ensembl"/>
        </authorList>
    </citation>
    <scope>IDENTIFICATION</scope>
</reference>
<keyword evidence="4" id="KW-0175">Coiled coil</keyword>
<proteinExistence type="predicted"/>